<dbReference type="EMBL" id="ML119204">
    <property type="protein sequence ID" value="RPB06944.1"/>
    <property type="molecule type" value="Genomic_DNA"/>
</dbReference>
<dbReference type="OrthoDB" id="9451547at2759"/>
<organism evidence="2 3">
    <name type="scientific">Morchella conica CCBAS932</name>
    <dbReference type="NCBI Taxonomy" id="1392247"/>
    <lineage>
        <taxon>Eukaryota</taxon>
        <taxon>Fungi</taxon>
        <taxon>Dikarya</taxon>
        <taxon>Ascomycota</taxon>
        <taxon>Pezizomycotina</taxon>
        <taxon>Pezizomycetes</taxon>
        <taxon>Pezizales</taxon>
        <taxon>Morchellaceae</taxon>
        <taxon>Morchella</taxon>
    </lineage>
</organism>
<name>A0A3N4K8U3_9PEZI</name>
<dbReference type="AlphaFoldDB" id="A0A3N4K8U3"/>
<dbReference type="Proteomes" id="UP000277580">
    <property type="component" value="Unassembled WGS sequence"/>
</dbReference>
<evidence type="ECO:0000313" key="2">
    <source>
        <dbReference type="EMBL" id="RPB06944.1"/>
    </source>
</evidence>
<keyword evidence="1" id="KW-1133">Transmembrane helix</keyword>
<proteinExistence type="predicted"/>
<accession>A0A3N4K8U3</accession>
<feature type="transmembrane region" description="Helical" evidence="1">
    <location>
        <begin position="252"/>
        <end position="274"/>
    </location>
</feature>
<keyword evidence="3" id="KW-1185">Reference proteome</keyword>
<dbReference type="PANTHER" id="PTHR35043:SF7">
    <property type="entry name" value="TRANSCRIPTION FACTOR DOMAIN-CONTAINING PROTEIN"/>
    <property type="match status" value="1"/>
</dbReference>
<feature type="transmembrane region" description="Helical" evidence="1">
    <location>
        <begin position="182"/>
        <end position="200"/>
    </location>
</feature>
<dbReference type="PANTHER" id="PTHR35043">
    <property type="entry name" value="TRANSCRIPTION FACTOR DOMAIN-CONTAINING PROTEIN"/>
    <property type="match status" value="1"/>
</dbReference>
<dbReference type="InParanoid" id="A0A3N4K8U3"/>
<reference evidence="2 3" key="1">
    <citation type="journal article" date="2018" name="Nat. Ecol. Evol.">
        <title>Pezizomycetes genomes reveal the molecular basis of ectomycorrhizal truffle lifestyle.</title>
        <authorList>
            <person name="Murat C."/>
            <person name="Payen T."/>
            <person name="Noel B."/>
            <person name="Kuo A."/>
            <person name="Morin E."/>
            <person name="Chen J."/>
            <person name="Kohler A."/>
            <person name="Krizsan K."/>
            <person name="Balestrini R."/>
            <person name="Da Silva C."/>
            <person name="Montanini B."/>
            <person name="Hainaut M."/>
            <person name="Levati E."/>
            <person name="Barry K.W."/>
            <person name="Belfiori B."/>
            <person name="Cichocki N."/>
            <person name="Clum A."/>
            <person name="Dockter R.B."/>
            <person name="Fauchery L."/>
            <person name="Guy J."/>
            <person name="Iotti M."/>
            <person name="Le Tacon F."/>
            <person name="Lindquist E.A."/>
            <person name="Lipzen A."/>
            <person name="Malagnac F."/>
            <person name="Mello A."/>
            <person name="Molinier V."/>
            <person name="Miyauchi S."/>
            <person name="Poulain J."/>
            <person name="Riccioni C."/>
            <person name="Rubini A."/>
            <person name="Sitrit Y."/>
            <person name="Splivallo R."/>
            <person name="Traeger S."/>
            <person name="Wang M."/>
            <person name="Zifcakova L."/>
            <person name="Wipf D."/>
            <person name="Zambonelli A."/>
            <person name="Paolocci F."/>
            <person name="Nowrousian M."/>
            <person name="Ottonello S."/>
            <person name="Baldrian P."/>
            <person name="Spatafora J.W."/>
            <person name="Henrissat B."/>
            <person name="Nagy L.G."/>
            <person name="Aury J.M."/>
            <person name="Wincker P."/>
            <person name="Grigoriev I.V."/>
            <person name="Bonfante P."/>
            <person name="Martin F.M."/>
        </authorList>
    </citation>
    <scope>NUCLEOTIDE SEQUENCE [LARGE SCALE GENOMIC DNA]</scope>
    <source>
        <strain evidence="2 3">CCBAS932</strain>
    </source>
</reference>
<sequence>MCMSAISRAYFLPKLPSRASRRGSVSSYQSHRPLPTTKSVHFPGLGILPRLTRSIIHGKNHRPTAPAVADPERLVIPYGHMLDLGSVRVYNDADLWRTCVMPFDDLDFLTRVAKAYEVGKRPKWRPDIQLLNHISFQSDRKGDILDDIHVSNIFPAILILLAYGACHAAAWNTHFPSPVERLLWRISSVVIAVVPAYALFLVTLDNGDHDTLWNILTLFMFKMLNLFDGVGRVHIMGINLNIREIYKRTFSVLVFTPLFIICLAVPVGRLYLFIESFLSLRSLPYGSFDSTPWEDYFPHF</sequence>
<feature type="transmembrane region" description="Helical" evidence="1">
    <location>
        <begin position="153"/>
        <end position="170"/>
    </location>
</feature>
<keyword evidence="1" id="KW-0472">Membrane</keyword>
<gene>
    <name evidence="2" type="ORF">P167DRAFT_530476</name>
</gene>
<evidence type="ECO:0000313" key="3">
    <source>
        <dbReference type="Proteomes" id="UP000277580"/>
    </source>
</evidence>
<protein>
    <submittedName>
        <fullName evidence="2">Uncharacterized protein</fullName>
    </submittedName>
</protein>
<evidence type="ECO:0000256" key="1">
    <source>
        <dbReference type="SAM" id="Phobius"/>
    </source>
</evidence>
<keyword evidence="1" id="KW-0812">Transmembrane</keyword>